<dbReference type="GO" id="GO:0045040">
    <property type="term" value="P:protein insertion into mitochondrial outer membrane"/>
    <property type="evidence" value="ECO:0007669"/>
    <property type="project" value="TreeGrafter"/>
</dbReference>
<sequence length="471" mass="52008">MGIVHAKVQDGSSKNVGEFARQTGLKEHQDEPDVKEIDMEKVPVRVDKINVEGLGRTKNDIVEDCIRELFKAKDFQDVLLKAHRARVKLDELGCFKNIGVYIDTSKGKTATEDGLEVTFDVKEHSRVTGGISTQVGNNEGSVLVGMRAPNIFGRGERVQMEYSHGSKKTSNFNLAFIKPFRGKHRASMRTSILQAHSQWPSSGYKMVEQGIAIDFGFYSTSLLKHSLQWEGIIRDLSTLTRTASFDIREQAGVNLKSAFRHILSLDLRDDLIFPSSGSLVQVTSELAGIGGDVGFVKNEIVFQDNTSLFEDIVLQTSLMAGYLTTLSKDKKITVADRCYIGGPLSVRGFEARGVGPHSDGDALGSNAYWAAGLHLFTPLPFRPGRGGFGDLFRTHFFINAGNVGDFSLEKISRGQLLDILKNNMRLSYGLGVALRLGNMARIEVNYCFPYKFDKGDQTHPGVQFGIGVQFL</sequence>
<evidence type="ECO:0000256" key="5">
    <source>
        <dbReference type="ARBA" id="ARBA00022787"/>
    </source>
</evidence>
<gene>
    <name evidence="9" type="ORF">CEUTPL_LOCUS8287</name>
</gene>
<organism evidence="9 10">
    <name type="scientific">Ceutorhynchus assimilis</name>
    <name type="common">cabbage seed weevil</name>
    <dbReference type="NCBI Taxonomy" id="467358"/>
    <lineage>
        <taxon>Eukaryota</taxon>
        <taxon>Metazoa</taxon>
        <taxon>Ecdysozoa</taxon>
        <taxon>Arthropoda</taxon>
        <taxon>Hexapoda</taxon>
        <taxon>Insecta</taxon>
        <taxon>Pterygota</taxon>
        <taxon>Neoptera</taxon>
        <taxon>Endopterygota</taxon>
        <taxon>Coleoptera</taxon>
        <taxon>Polyphaga</taxon>
        <taxon>Cucujiformia</taxon>
        <taxon>Curculionidae</taxon>
        <taxon>Ceutorhynchinae</taxon>
        <taxon>Ceutorhynchus</taxon>
    </lineage>
</organism>
<dbReference type="PANTHER" id="PTHR12815">
    <property type="entry name" value="SORTING AND ASSEMBLY MACHINERY SAMM50 PROTEIN FAMILY MEMBER"/>
    <property type="match status" value="1"/>
</dbReference>
<evidence type="ECO:0000256" key="1">
    <source>
        <dbReference type="ARBA" id="ARBA00004374"/>
    </source>
</evidence>
<evidence type="ECO:0000256" key="4">
    <source>
        <dbReference type="ARBA" id="ARBA00022692"/>
    </source>
</evidence>
<comment type="similarity">
    <text evidence="2">Belongs to the SAM50/omp85 family.</text>
</comment>
<keyword evidence="7" id="KW-0472">Membrane</keyword>
<protein>
    <recommendedName>
        <fullName evidence="8">Bacterial surface antigen (D15) domain-containing protein</fullName>
    </recommendedName>
</protein>
<evidence type="ECO:0000256" key="3">
    <source>
        <dbReference type="ARBA" id="ARBA00022452"/>
    </source>
</evidence>
<keyword evidence="4" id="KW-0812">Transmembrane</keyword>
<proteinExistence type="inferred from homology"/>
<dbReference type="PANTHER" id="PTHR12815:SF18">
    <property type="entry name" value="SORTING AND ASSEMBLY MACHINERY COMPONENT 50 HOMOLOG"/>
    <property type="match status" value="1"/>
</dbReference>
<evidence type="ECO:0000313" key="9">
    <source>
        <dbReference type="EMBL" id="CAG9767730.1"/>
    </source>
</evidence>
<evidence type="ECO:0000256" key="6">
    <source>
        <dbReference type="ARBA" id="ARBA00023128"/>
    </source>
</evidence>
<keyword evidence="5" id="KW-1000">Mitochondrion outer membrane</keyword>
<evidence type="ECO:0000256" key="7">
    <source>
        <dbReference type="ARBA" id="ARBA00023136"/>
    </source>
</evidence>
<dbReference type="FunFam" id="2.40.160.50:FF:000002">
    <property type="entry name" value="sorting and assembly machinery component 50 homolog"/>
    <property type="match status" value="1"/>
</dbReference>
<dbReference type="InterPro" id="IPR039910">
    <property type="entry name" value="D15-like"/>
</dbReference>
<keyword evidence="10" id="KW-1185">Reference proteome</keyword>
<dbReference type="Proteomes" id="UP001152799">
    <property type="component" value="Chromosome 4"/>
</dbReference>
<dbReference type="GO" id="GO:0005741">
    <property type="term" value="C:mitochondrial outer membrane"/>
    <property type="evidence" value="ECO:0007669"/>
    <property type="project" value="UniProtKB-SubCell"/>
</dbReference>
<dbReference type="InterPro" id="IPR000184">
    <property type="entry name" value="Bac_surfAg_D15"/>
</dbReference>
<accession>A0A9N9QF40</accession>
<feature type="domain" description="Bacterial surface antigen (D15)" evidence="8">
    <location>
        <begin position="150"/>
        <end position="470"/>
    </location>
</feature>
<evidence type="ECO:0000259" key="8">
    <source>
        <dbReference type="Pfam" id="PF01103"/>
    </source>
</evidence>
<evidence type="ECO:0000256" key="2">
    <source>
        <dbReference type="ARBA" id="ARBA00010913"/>
    </source>
</evidence>
<evidence type="ECO:0000313" key="10">
    <source>
        <dbReference type="Proteomes" id="UP001152799"/>
    </source>
</evidence>
<dbReference type="Pfam" id="PF01103">
    <property type="entry name" value="Omp85"/>
    <property type="match status" value="1"/>
</dbReference>
<reference evidence="9" key="1">
    <citation type="submission" date="2022-01" db="EMBL/GenBank/DDBJ databases">
        <authorList>
            <person name="King R."/>
        </authorList>
    </citation>
    <scope>NUCLEOTIDE SEQUENCE</scope>
</reference>
<keyword evidence="3" id="KW-1134">Transmembrane beta strand</keyword>
<keyword evidence="6" id="KW-0496">Mitochondrion</keyword>
<dbReference type="GO" id="GO:0033108">
    <property type="term" value="P:mitochondrial respiratory chain complex assembly"/>
    <property type="evidence" value="ECO:0007669"/>
    <property type="project" value="TreeGrafter"/>
</dbReference>
<dbReference type="OrthoDB" id="1724197at2759"/>
<dbReference type="Gene3D" id="2.40.160.50">
    <property type="entry name" value="membrane protein fhac: a member of the omp85/tpsb transporter family"/>
    <property type="match status" value="1"/>
</dbReference>
<dbReference type="EMBL" id="OU892280">
    <property type="protein sequence ID" value="CAG9767730.1"/>
    <property type="molecule type" value="Genomic_DNA"/>
</dbReference>
<comment type="subcellular location">
    <subcellularLocation>
        <location evidence="1">Mitochondrion outer membrane</location>
        <topology evidence="1">Multi-pass membrane protein</topology>
    </subcellularLocation>
</comment>
<name>A0A9N9QF40_9CUCU</name>
<dbReference type="AlphaFoldDB" id="A0A9N9QF40"/>